<keyword evidence="1" id="KW-0732">Signal</keyword>
<name>A0A1U7P1U5_9DEIO</name>
<gene>
    <name evidence="2" type="ORF">BOO71_0003724</name>
</gene>
<feature type="signal peptide" evidence="1">
    <location>
        <begin position="1"/>
        <end position="18"/>
    </location>
</feature>
<dbReference type="Proteomes" id="UP000186607">
    <property type="component" value="Unassembled WGS sequence"/>
</dbReference>
<dbReference type="EMBL" id="MSTI01000042">
    <property type="protein sequence ID" value="OLV19130.1"/>
    <property type="molecule type" value="Genomic_DNA"/>
</dbReference>
<organism evidence="2 3">
    <name type="scientific">Deinococcus marmoris</name>
    <dbReference type="NCBI Taxonomy" id="249408"/>
    <lineage>
        <taxon>Bacteria</taxon>
        <taxon>Thermotogati</taxon>
        <taxon>Deinococcota</taxon>
        <taxon>Deinococci</taxon>
        <taxon>Deinococcales</taxon>
        <taxon>Deinococcaceae</taxon>
        <taxon>Deinococcus</taxon>
    </lineage>
</organism>
<dbReference type="STRING" id="249408.BOO71_0003724"/>
<evidence type="ECO:0008006" key="4">
    <source>
        <dbReference type="Google" id="ProtNLM"/>
    </source>
</evidence>
<reference evidence="2 3" key="1">
    <citation type="submission" date="2017-01" db="EMBL/GenBank/DDBJ databases">
        <title>Genome Analysis of Deinococcus marmoris KOPRI26562.</title>
        <authorList>
            <person name="Kim J.H."/>
            <person name="Oh H.-M."/>
        </authorList>
    </citation>
    <scope>NUCLEOTIDE SEQUENCE [LARGE SCALE GENOMIC DNA]</scope>
    <source>
        <strain evidence="2 3">KOPRI26562</strain>
    </source>
</reference>
<keyword evidence="3" id="KW-1185">Reference proteome</keyword>
<evidence type="ECO:0000313" key="3">
    <source>
        <dbReference type="Proteomes" id="UP000186607"/>
    </source>
</evidence>
<proteinExistence type="predicted"/>
<evidence type="ECO:0000256" key="1">
    <source>
        <dbReference type="SAM" id="SignalP"/>
    </source>
</evidence>
<sequence>MSSMKVGFLLLAPLLLLSACRPPPPDPQAAQQIAALSARIGTLETEVAELRAGQRDSGVANADDVTARAAAQNCAIALARALELFRQGSVGSRYPTPSQVDLPDACEGQRVGWQKLEAQQYTFAVTNGDGQVLAQQSGP</sequence>
<accession>A0A1U7P1U5</accession>
<dbReference type="PROSITE" id="PS51257">
    <property type="entry name" value="PROKAR_LIPOPROTEIN"/>
    <property type="match status" value="1"/>
</dbReference>
<comment type="caution">
    <text evidence="2">The sequence shown here is derived from an EMBL/GenBank/DDBJ whole genome shotgun (WGS) entry which is preliminary data.</text>
</comment>
<evidence type="ECO:0000313" key="2">
    <source>
        <dbReference type="EMBL" id="OLV19130.1"/>
    </source>
</evidence>
<dbReference type="AlphaFoldDB" id="A0A1U7P1U5"/>
<protein>
    <recommendedName>
        <fullName evidence="4">Lipoprotein</fullName>
    </recommendedName>
</protein>
<feature type="chain" id="PRO_5010558222" description="Lipoprotein" evidence="1">
    <location>
        <begin position="19"/>
        <end position="139"/>
    </location>
</feature>